<keyword evidence="1" id="KW-0808">Transferase</keyword>
<name>A0A6L5Y6U5_9FIRM</name>
<dbReference type="GO" id="GO:0016301">
    <property type="term" value="F:kinase activity"/>
    <property type="evidence" value="ECO:0007669"/>
    <property type="project" value="UniProtKB-KW"/>
</dbReference>
<dbReference type="SUPFAM" id="SSF52540">
    <property type="entry name" value="P-loop containing nucleoside triphosphate hydrolases"/>
    <property type="match status" value="1"/>
</dbReference>
<dbReference type="Proteomes" id="UP000474676">
    <property type="component" value="Unassembled WGS sequence"/>
</dbReference>
<gene>
    <name evidence="1" type="ORF">FYJ64_08320</name>
</gene>
<sequence length="214" mass="24433">MMIYKEGVRQMKKLVTVSREYGSGGRQISAMIAEKLGVPCYDKEIIDIAVKKSGLSREVIESAELRAKSAFTYTLSSAMVFGDNIYREPISMNEKLFLTQFDIIEQIGELGEGVIVGRCADYILKNIPNVTNVFIYAELPDRVKRCVEVYGDDPEEVRKKITTYDKARANYYNYHTCQKWGAYENYNLSINSSYISEEAAADLVVDFVKTRTYR</sequence>
<accession>A0A6L5Y6U5</accession>
<keyword evidence="1" id="KW-0418">Kinase</keyword>
<dbReference type="InterPro" id="IPR027417">
    <property type="entry name" value="P-loop_NTPase"/>
</dbReference>
<dbReference type="AlphaFoldDB" id="A0A6L5Y6U5"/>
<keyword evidence="2" id="KW-1185">Reference proteome</keyword>
<comment type="caution">
    <text evidence="1">The sequence shown here is derived from an EMBL/GenBank/DDBJ whole genome shotgun (WGS) entry which is preliminary data.</text>
</comment>
<dbReference type="Pfam" id="PF13189">
    <property type="entry name" value="Cytidylate_kin2"/>
    <property type="match status" value="1"/>
</dbReference>
<dbReference type="Gene3D" id="3.40.50.300">
    <property type="entry name" value="P-loop containing nucleotide triphosphate hydrolases"/>
    <property type="match status" value="1"/>
</dbReference>
<dbReference type="EMBL" id="VUMZ01000007">
    <property type="protein sequence ID" value="MST52311.1"/>
    <property type="molecule type" value="Genomic_DNA"/>
</dbReference>
<evidence type="ECO:0000313" key="1">
    <source>
        <dbReference type="EMBL" id="MST52311.1"/>
    </source>
</evidence>
<organism evidence="1 2">
    <name type="scientific">Hornefia butyriciproducens</name>
    <dbReference type="NCBI Taxonomy" id="2652293"/>
    <lineage>
        <taxon>Bacteria</taxon>
        <taxon>Bacillati</taxon>
        <taxon>Bacillota</taxon>
        <taxon>Clostridia</taxon>
        <taxon>Peptostreptococcales</taxon>
        <taxon>Anaerovoracaceae</taxon>
        <taxon>Hornefia</taxon>
    </lineage>
</organism>
<proteinExistence type="predicted"/>
<reference evidence="1 2" key="1">
    <citation type="submission" date="2019-08" db="EMBL/GenBank/DDBJ databases">
        <title>In-depth cultivation of the pig gut microbiome towards novel bacterial diversity and tailored functional studies.</title>
        <authorList>
            <person name="Wylensek D."/>
            <person name="Hitch T.C.A."/>
            <person name="Clavel T."/>
        </authorList>
    </citation>
    <scope>NUCLEOTIDE SEQUENCE [LARGE SCALE GENOMIC DNA]</scope>
    <source>
        <strain evidence="1 2">WCA-MUC-591-APC-3H</strain>
    </source>
</reference>
<protein>
    <submittedName>
        <fullName evidence="1">Cytidylate kinase-like family protein</fullName>
    </submittedName>
</protein>
<evidence type="ECO:0000313" key="2">
    <source>
        <dbReference type="Proteomes" id="UP000474676"/>
    </source>
</evidence>